<protein>
    <recommendedName>
        <fullName evidence="1">Gamma-secretase-activating protein C-terminal domain-containing protein</fullName>
    </recommendedName>
</protein>
<accession>A0AAW1CGJ6</accession>
<name>A0AAW1CGJ6_9HEMI</name>
<gene>
    <name evidence="2" type="ORF">O3M35_004214</name>
</gene>
<feature type="domain" description="Gamma-secretase-activating protein C-terminal" evidence="1">
    <location>
        <begin position="511"/>
        <end position="621"/>
    </location>
</feature>
<dbReference type="AlphaFoldDB" id="A0AAW1CGJ6"/>
<keyword evidence="3" id="KW-1185">Reference proteome</keyword>
<dbReference type="InterPro" id="IPR026172">
    <property type="entry name" value="GSAP_fam"/>
</dbReference>
<dbReference type="PANTHER" id="PTHR13630">
    <property type="entry name" value="GAMMA-SECRETASE-ACTIVATING PROTEIN"/>
    <property type="match status" value="1"/>
</dbReference>
<dbReference type="Proteomes" id="UP001461498">
    <property type="component" value="Unassembled WGS sequence"/>
</dbReference>
<organism evidence="2 3">
    <name type="scientific">Rhynocoris fuscipes</name>
    <dbReference type="NCBI Taxonomy" id="488301"/>
    <lineage>
        <taxon>Eukaryota</taxon>
        <taxon>Metazoa</taxon>
        <taxon>Ecdysozoa</taxon>
        <taxon>Arthropoda</taxon>
        <taxon>Hexapoda</taxon>
        <taxon>Insecta</taxon>
        <taxon>Pterygota</taxon>
        <taxon>Neoptera</taxon>
        <taxon>Paraneoptera</taxon>
        <taxon>Hemiptera</taxon>
        <taxon>Heteroptera</taxon>
        <taxon>Panheteroptera</taxon>
        <taxon>Cimicomorpha</taxon>
        <taxon>Reduviidae</taxon>
        <taxon>Harpactorinae</taxon>
        <taxon>Harpactorini</taxon>
        <taxon>Rhynocoris</taxon>
    </lineage>
</organism>
<evidence type="ECO:0000313" key="2">
    <source>
        <dbReference type="EMBL" id="KAK9497509.1"/>
    </source>
</evidence>
<reference evidence="2 3" key="1">
    <citation type="submission" date="2022-12" db="EMBL/GenBank/DDBJ databases">
        <title>Chromosome-level genome assembly of true bugs.</title>
        <authorList>
            <person name="Ma L."/>
            <person name="Li H."/>
        </authorList>
    </citation>
    <scope>NUCLEOTIDE SEQUENCE [LARGE SCALE GENOMIC DNA]</scope>
    <source>
        <strain evidence="2">Lab_2022b</strain>
    </source>
</reference>
<proteinExistence type="predicted"/>
<dbReference type="GO" id="GO:1902004">
    <property type="term" value="P:positive regulation of amyloid-beta formation"/>
    <property type="evidence" value="ECO:0007669"/>
    <property type="project" value="TreeGrafter"/>
</dbReference>
<dbReference type="Pfam" id="PF14959">
    <property type="entry name" value="GSAP-16"/>
    <property type="match status" value="1"/>
</dbReference>
<evidence type="ECO:0000313" key="3">
    <source>
        <dbReference type="Proteomes" id="UP001461498"/>
    </source>
</evidence>
<evidence type="ECO:0000259" key="1">
    <source>
        <dbReference type="Pfam" id="PF14959"/>
    </source>
</evidence>
<comment type="caution">
    <text evidence="2">The sequence shown here is derived from an EMBL/GenBank/DDBJ whole genome shotgun (WGS) entry which is preliminary data.</text>
</comment>
<dbReference type="PANTHER" id="PTHR13630:SF1">
    <property type="entry name" value="GAMMA-SECRETASE-ACTIVATING PROTEIN"/>
    <property type="match status" value="1"/>
</dbReference>
<dbReference type="InterPro" id="IPR028010">
    <property type="entry name" value="GSAP_C_dom"/>
</dbReference>
<dbReference type="GO" id="GO:0005802">
    <property type="term" value="C:trans-Golgi network"/>
    <property type="evidence" value="ECO:0007669"/>
    <property type="project" value="TreeGrafter"/>
</dbReference>
<sequence length="719" mass="81216">MPLSFGLKSKEGIKAFFEVSSIKQDEIAKEFCWAQWDAVYQSLFYIHTRENLLREDEVCETPSLQKLSALQFNDNVPHETVLNIPLNLPVAPLLEASCRTYDDIAIPLKVHDCSIDVTVLTDQRGIVCICHHYIYQPVKDPVSKEIFNAEMKVHVAYSVTLLHHGTVIHCTVPGVRWSQASQIKPIFMLHQDDYVLVRLRGILTHLLDTCPNHQPYCHITLNDDQSNCDDLICVHSLSSCSSLIDFNSFKIYRLDISKDSLLDVYSHHETQLLNKLSILHYILVHCSDFDVIAKLLNNIGEKFLDPSVQEILHEILVGGSYASVYKSLSGDAIKLIRCLPFTTVKQITKQEIKSCGRLITMTQEALWNPSVMLLSPSQRLHQFRSDLWTQLWNLIAETSSTTPFQYTEVAEKLMVSLVCYQPEALSRCSTPLSPAAGCLAINSTITEMTSFSTSKLKPVLPFYEVEKCTASKQEHVISVNLRELSIHLVKHGLENPLQVHVVATRYAGAQLEMSRYLCSLLTSCAGIAVTSLKGFQLIDSLSGSKRRLLFALLQRYSLAIDRLAYPVPQGFPSFFTYLTYRSLNYERFIQCVQANALQLQIDVMRVILSDLGDTPIGIKKKLRLILLLPRSRAKRLLNQWSHPISLMLRAREHSLNILSGLETRTHPHRSVNHNLNGISSSNTSEWYSSLDSFLDLLTAKASLAELDFNLLVDATVTSL</sequence>
<dbReference type="EMBL" id="JAPXFL010000014">
    <property type="protein sequence ID" value="KAK9497509.1"/>
    <property type="molecule type" value="Genomic_DNA"/>
</dbReference>